<dbReference type="InterPro" id="IPR037143">
    <property type="entry name" value="4-PPantetheinyl_Trfase_dom_sf"/>
</dbReference>
<dbReference type="Pfam" id="PF01648">
    <property type="entry name" value="ACPS"/>
    <property type="match status" value="1"/>
</dbReference>
<dbReference type="HAMAP" id="MF_00101">
    <property type="entry name" value="AcpS"/>
    <property type="match status" value="1"/>
</dbReference>
<gene>
    <name evidence="8" type="primary">acpS</name>
    <name evidence="10" type="ORF">J3R75_001697</name>
</gene>
<reference evidence="10" key="1">
    <citation type="submission" date="2023-07" db="EMBL/GenBank/DDBJ databases">
        <title>Genomic Encyclopedia of Type Strains, Phase IV (KMG-IV): sequencing the most valuable type-strain genomes for metagenomic binning, comparative biology and taxonomic classification.</title>
        <authorList>
            <person name="Goeker M."/>
        </authorList>
    </citation>
    <scope>NUCLEOTIDE SEQUENCE</scope>
    <source>
        <strain evidence="10">DSM 24202</strain>
    </source>
</reference>
<keyword evidence="11" id="KW-1185">Reference proteome</keyword>
<keyword evidence="6 8" id="KW-0443">Lipid metabolism</keyword>
<comment type="catalytic activity">
    <reaction evidence="8">
        <text>apo-[ACP] + CoA = holo-[ACP] + adenosine 3',5'-bisphosphate + H(+)</text>
        <dbReference type="Rhea" id="RHEA:12068"/>
        <dbReference type="Rhea" id="RHEA-COMP:9685"/>
        <dbReference type="Rhea" id="RHEA-COMP:9690"/>
        <dbReference type="ChEBI" id="CHEBI:15378"/>
        <dbReference type="ChEBI" id="CHEBI:29999"/>
        <dbReference type="ChEBI" id="CHEBI:57287"/>
        <dbReference type="ChEBI" id="CHEBI:58343"/>
        <dbReference type="ChEBI" id="CHEBI:64479"/>
        <dbReference type="EC" id="2.7.8.7"/>
    </reaction>
</comment>
<proteinExistence type="inferred from homology"/>
<dbReference type="EMBL" id="JAUSVL010000001">
    <property type="protein sequence ID" value="MDQ0289590.1"/>
    <property type="molecule type" value="Genomic_DNA"/>
</dbReference>
<dbReference type="RefSeq" id="WP_307261041.1">
    <property type="nucleotide sequence ID" value="NZ_JAUSVL010000001.1"/>
</dbReference>
<dbReference type="NCBIfam" id="TIGR00556">
    <property type="entry name" value="pantethn_trn"/>
    <property type="match status" value="1"/>
</dbReference>
<keyword evidence="2 8" id="KW-0808">Transferase</keyword>
<evidence type="ECO:0000256" key="4">
    <source>
        <dbReference type="ARBA" id="ARBA00022832"/>
    </source>
</evidence>
<feature type="domain" description="4'-phosphopantetheinyl transferase" evidence="9">
    <location>
        <begin position="5"/>
        <end position="121"/>
    </location>
</feature>
<dbReference type="InterPro" id="IPR004568">
    <property type="entry name" value="Ppantetheine-prot_Trfase_dom"/>
</dbReference>
<dbReference type="AlphaFoldDB" id="A0AAE3VFU7"/>
<dbReference type="Gene3D" id="3.90.470.20">
    <property type="entry name" value="4'-phosphopantetheinyl transferase domain"/>
    <property type="match status" value="1"/>
</dbReference>
<keyword evidence="8" id="KW-0963">Cytoplasm</keyword>
<evidence type="ECO:0000313" key="10">
    <source>
        <dbReference type="EMBL" id="MDQ0289590.1"/>
    </source>
</evidence>
<protein>
    <recommendedName>
        <fullName evidence="8">Holo-[acyl-carrier-protein] synthase</fullName>
        <shortName evidence="8">Holo-ACP synthase</shortName>
        <ecNumber evidence="8">2.7.8.7</ecNumber>
    </recommendedName>
    <alternativeName>
        <fullName evidence="8">4'-phosphopantetheinyl transferase AcpS</fullName>
    </alternativeName>
</protein>
<dbReference type="GO" id="GO:0000287">
    <property type="term" value="F:magnesium ion binding"/>
    <property type="evidence" value="ECO:0007669"/>
    <property type="project" value="UniProtKB-UniRule"/>
</dbReference>
<evidence type="ECO:0000256" key="3">
    <source>
        <dbReference type="ARBA" id="ARBA00022723"/>
    </source>
</evidence>
<dbReference type="GO" id="GO:0005737">
    <property type="term" value="C:cytoplasm"/>
    <property type="evidence" value="ECO:0007669"/>
    <property type="project" value="UniProtKB-SubCell"/>
</dbReference>
<name>A0AAE3VFU7_9BACT</name>
<sequence>MILGTGIDIVDLERFRRSIDRYGKHFLDHVFSADEQSRAPVSDIGRLNYYAGRWAAKEAVAKVLGTGICAQCAWTDIVLCNRQDGKPVVELHGNGAETARALGIVHIHVSISHERNYACAMAVGEGI</sequence>
<dbReference type="InterPro" id="IPR002582">
    <property type="entry name" value="ACPS"/>
</dbReference>
<organism evidence="10 11">
    <name type="scientific">Oligosphaera ethanolica</name>
    <dbReference type="NCBI Taxonomy" id="760260"/>
    <lineage>
        <taxon>Bacteria</taxon>
        <taxon>Pseudomonadati</taxon>
        <taxon>Lentisphaerota</taxon>
        <taxon>Oligosphaeria</taxon>
        <taxon>Oligosphaerales</taxon>
        <taxon>Oligosphaeraceae</taxon>
        <taxon>Oligosphaera</taxon>
    </lineage>
</organism>
<keyword evidence="1 8" id="KW-0444">Lipid biosynthesis</keyword>
<evidence type="ECO:0000256" key="2">
    <source>
        <dbReference type="ARBA" id="ARBA00022679"/>
    </source>
</evidence>
<evidence type="ECO:0000313" key="11">
    <source>
        <dbReference type="Proteomes" id="UP001238163"/>
    </source>
</evidence>
<dbReference type="GO" id="GO:0008897">
    <property type="term" value="F:holo-[acyl-carrier-protein] synthase activity"/>
    <property type="evidence" value="ECO:0007669"/>
    <property type="project" value="UniProtKB-UniRule"/>
</dbReference>
<dbReference type="NCBIfam" id="TIGR00516">
    <property type="entry name" value="acpS"/>
    <property type="match status" value="1"/>
</dbReference>
<keyword evidence="7 8" id="KW-0275">Fatty acid biosynthesis</keyword>
<evidence type="ECO:0000256" key="1">
    <source>
        <dbReference type="ARBA" id="ARBA00022516"/>
    </source>
</evidence>
<dbReference type="InterPro" id="IPR008278">
    <property type="entry name" value="4-PPantetheinyl_Trfase_dom"/>
</dbReference>
<comment type="cofactor">
    <cofactor evidence="8">
        <name>Mg(2+)</name>
        <dbReference type="ChEBI" id="CHEBI:18420"/>
    </cofactor>
</comment>
<dbReference type="EC" id="2.7.8.7" evidence="8"/>
<feature type="binding site" evidence="8">
    <location>
        <position position="58"/>
    </location>
    <ligand>
        <name>Mg(2+)</name>
        <dbReference type="ChEBI" id="CHEBI:18420"/>
    </ligand>
</feature>
<evidence type="ECO:0000256" key="8">
    <source>
        <dbReference type="HAMAP-Rule" id="MF_00101"/>
    </source>
</evidence>
<comment type="caution">
    <text evidence="10">The sequence shown here is derived from an EMBL/GenBank/DDBJ whole genome shotgun (WGS) entry which is preliminary data.</text>
</comment>
<comment type="subcellular location">
    <subcellularLocation>
        <location evidence="8">Cytoplasm</location>
    </subcellularLocation>
</comment>
<feature type="binding site" evidence="8">
    <location>
        <position position="8"/>
    </location>
    <ligand>
        <name>Mg(2+)</name>
        <dbReference type="ChEBI" id="CHEBI:18420"/>
    </ligand>
</feature>
<evidence type="ECO:0000256" key="6">
    <source>
        <dbReference type="ARBA" id="ARBA00023098"/>
    </source>
</evidence>
<evidence type="ECO:0000259" key="9">
    <source>
        <dbReference type="Pfam" id="PF01648"/>
    </source>
</evidence>
<dbReference type="GO" id="GO:0006633">
    <property type="term" value="P:fatty acid biosynthetic process"/>
    <property type="evidence" value="ECO:0007669"/>
    <property type="project" value="UniProtKB-UniRule"/>
</dbReference>
<accession>A0AAE3VFU7</accession>
<dbReference type="SUPFAM" id="SSF56214">
    <property type="entry name" value="4'-phosphopantetheinyl transferase"/>
    <property type="match status" value="1"/>
</dbReference>
<keyword evidence="5 8" id="KW-0460">Magnesium</keyword>
<evidence type="ECO:0000256" key="7">
    <source>
        <dbReference type="ARBA" id="ARBA00023160"/>
    </source>
</evidence>
<dbReference type="Proteomes" id="UP001238163">
    <property type="component" value="Unassembled WGS sequence"/>
</dbReference>
<comment type="similarity">
    <text evidence="8">Belongs to the P-Pant transferase superfamily. AcpS family.</text>
</comment>
<comment type="function">
    <text evidence="8">Transfers the 4'-phosphopantetheine moiety from coenzyme A to a Ser of acyl-carrier-protein.</text>
</comment>
<keyword evidence="3 8" id="KW-0479">Metal-binding</keyword>
<keyword evidence="4 8" id="KW-0276">Fatty acid metabolism</keyword>
<evidence type="ECO:0000256" key="5">
    <source>
        <dbReference type="ARBA" id="ARBA00022842"/>
    </source>
</evidence>